<dbReference type="PANTHER" id="PTHR43408:SF1">
    <property type="entry name" value="FMN REDUCTASE (NADPH)"/>
    <property type="match status" value="1"/>
</dbReference>
<reference evidence="5 6" key="1">
    <citation type="submission" date="2017-04" db="EMBL/GenBank/DDBJ databases">
        <title>Whole Genome Sequence of 1,4-Dioxane Degrading Bacterium Mycobacterium dioxanotrophicus PH-06.</title>
        <authorList>
            <person name="He Y."/>
        </authorList>
    </citation>
    <scope>NUCLEOTIDE SEQUENCE [LARGE SCALE GENOMIC DNA]</scope>
    <source>
        <strain evidence="5 6">PH-06</strain>
    </source>
</reference>
<evidence type="ECO:0000256" key="3">
    <source>
        <dbReference type="ARBA" id="ARBA00023002"/>
    </source>
</evidence>
<evidence type="ECO:0000313" key="6">
    <source>
        <dbReference type="Proteomes" id="UP000195331"/>
    </source>
</evidence>
<dbReference type="Gene3D" id="3.40.50.360">
    <property type="match status" value="1"/>
</dbReference>
<sequence length="179" mass="19169">MEVAAVEVTVVVGNPKSRSRTREIAEAVAEFVIERIGARLAPTIDLCDVSGSMFRWPDATLENLENRLAATDIAVVASPTYKAAYTGLLKAFLDRFGNNGLAGVTAIPVMTGAGFQHALAVETSLRPVLVELGASVPTRGLYFEISRMDQMSKTVERWAMDNLETCDAIVGPARVGAGR</sequence>
<dbReference type="EMBL" id="CP020809">
    <property type="protein sequence ID" value="ART67862.1"/>
    <property type="molecule type" value="Genomic_DNA"/>
</dbReference>
<dbReference type="InterPro" id="IPR051814">
    <property type="entry name" value="NAD(P)H-dep_FMN_reductase"/>
</dbReference>
<feature type="domain" description="NADPH-dependent FMN reductase-like" evidence="4">
    <location>
        <begin position="7"/>
        <end position="140"/>
    </location>
</feature>
<evidence type="ECO:0000313" key="5">
    <source>
        <dbReference type="EMBL" id="ART67862.1"/>
    </source>
</evidence>
<dbReference type="SUPFAM" id="SSF52218">
    <property type="entry name" value="Flavoproteins"/>
    <property type="match status" value="1"/>
</dbReference>
<gene>
    <name evidence="5" type="ORF">BTO20_04010</name>
</gene>
<proteinExistence type="predicted"/>
<dbReference type="Pfam" id="PF03358">
    <property type="entry name" value="FMN_red"/>
    <property type="match status" value="1"/>
</dbReference>
<dbReference type="Proteomes" id="UP000195331">
    <property type="component" value="Chromosome"/>
</dbReference>
<keyword evidence="6" id="KW-1185">Reference proteome</keyword>
<protein>
    <submittedName>
        <fullName evidence="5">NADPH-dependent FMN reductase</fullName>
    </submittedName>
</protein>
<keyword evidence="2" id="KW-0288">FMN</keyword>
<dbReference type="PANTHER" id="PTHR43408">
    <property type="entry name" value="FMN REDUCTASE (NADPH)"/>
    <property type="match status" value="1"/>
</dbReference>
<evidence type="ECO:0000256" key="1">
    <source>
        <dbReference type="ARBA" id="ARBA00022630"/>
    </source>
</evidence>
<keyword evidence="1" id="KW-0285">Flavoprotein</keyword>
<evidence type="ECO:0000256" key="2">
    <source>
        <dbReference type="ARBA" id="ARBA00022643"/>
    </source>
</evidence>
<dbReference type="GO" id="GO:0016491">
    <property type="term" value="F:oxidoreductase activity"/>
    <property type="evidence" value="ECO:0007669"/>
    <property type="project" value="UniProtKB-KW"/>
</dbReference>
<evidence type="ECO:0000259" key="4">
    <source>
        <dbReference type="Pfam" id="PF03358"/>
    </source>
</evidence>
<keyword evidence="3" id="KW-0560">Oxidoreductase</keyword>
<dbReference type="InterPro" id="IPR005025">
    <property type="entry name" value="FMN_Rdtase-like_dom"/>
</dbReference>
<accession>A0A1Y0BY91</accession>
<dbReference type="InterPro" id="IPR029039">
    <property type="entry name" value="Flavoprotein-like_sf"/>
</dbReference>
<dbReference type="KEGG" id="mdx:BTO20_04010"/>
<name>A0A1Y0BY91_9MYCO</name>
<dbReference type="OrthoDB" id="1643408at2"/>
<organism evidence="5 6">
    <name type="scientific">Mycobacterium dioxanotrophicus</name>
    <dbReference type="NCBI Taxonomy" id="482462"/>
    <lineage>
        <taxon>Bacteria</taxon>
        <taxon>Bacillati</taxon>
        <taxon>Actinomycetota</taxon>
        <taxon>Actinomycetes</taxon>
        <taxon>Mycobacteriales</taxon>
        <taxon>Mycobacteriaceae</taxon>
        <taxon>Mycobacterium</taxon>
    </lineage>
</organism>
<dbReference type="AlphaFoldDB" id="A0A1Y0BY91"/>